<evidence type="ECO:0000313" key="1">
    <source>
        <dbReference type="EMBL" id="MFA4805123.1"/>
    </source>
</evidence>
<comment type="caution">
    <text evidence="1">The sequence shown here is derived from an EMBL/GenBank/DDBJ whole genome shotgun (WGS) entry which is preliminary data.</text>
</comment>
<gene>
    <name evidence="1" type="ORF">P8X34_10345</name>
</gene>
<dbReference type="RefSeq" id="WP_372824473.1">
    <property type="nucleotide sequence ID" value="NZ_JARRIG010000007.1"/>
</dbReference>
<evidence type="ECO:0000313" key="2">
    <source>
        <dbReference type="Proteomes" id="UP001571980"/>
    </source>
</evidence>
<dbReference type="InterPro" id="IPR017946">
    <property type="entry name" value="PLC-like_Pdiesterase_TIM-brl"/>
</dbReference>
<proteinExistence type="predicted"/>
<dbReference type="EMBL" id="JARRIG010000007">
    <property type="protein sequence ID" value="MFA4805123.1"/>
    <property type="molecule type" value="Genomic_DNA"/>
</dbReference>
<name>A0ABV4T5T1_9EURY</name>
<dbReference type="Gene3D" id="3.20.20.190">
    <property type="entry name" value="Phosphatidylinositol (PI) phosphodiesterase"/>
    <property type="match status" value="1"/>
</dbReference>
<dbReference type="SUPFAM" id="SSF51695">
    <property type="entry name" value="PLC-like phosphodiesterases"/>
    <property type="match status" value="1"/>
</dbReference>
<keyword evidence="2" id="KW-1185">Reference proteome</keyword>
<protein>
    <submittedName>
        <fullName evidence="1">Uncharacterized protein</fullName>
    </submittedName>
</protein>
<organism evidence="1 2">
    <name type="scientific">Pyrococcus kukulkanii</name>
    <dbReference type="NCBI Taxonomy" id="1609559"/>
    <lineage>
        <taxon>Archaea</taxon>
        <taxon>Methanobacteriati</taxon>
        <taxon>Methanobacteriota</taxon>
        <taxon>Thermococci</taxon>
        <taxon>Thermococcales</taxon>
        <taxon>Thermococcaceae</taxon>
        <taxon>Pyrococcus</taxon>
    </lineage>
</organism>
<dbReference type="Proteomes" id="UP001571980">
    <property type="component" value="Unassembled WGS sequence"/>
</dbReference>
<sequence length="224" mass="25206">MLVIGKAHTALDMLSKILAGADGIKITAETSADGKVYVHPGPEIHKLPSEEIEKLTLPNGQRPIPLRDACLIVPQGKYFLVEVDRGKPVEDIAKCVKTYTRGKVYFVSKHEDILQHLKEATRCKRLILKLDDTRGNDTEERLVENDFITGVIVPVDYLPQLGIEEFVRRLDYLGDFVDKVFIEANTPEADDIFYQYGVVDSIIEYADGVIVENPKELLRILSNL</sequence>
<reference evidence="1 2" key="1">
    <citation type="submission" date="2023-03" db="EMBL/GenBank/DDBJ databases">
        <title>Speciation in Pyrococcus: adaptation to high temperature as a mechanism.</title>
        <authorList>
            <person name="Gu J."/>
        </authorList>
    </citation>
    <scope>NUCLEOTIDE SEQUENCE [LARGE SCALE GENOMIC DNA]</scope>
    <source>
        <strain evidence="1 2">LMOA34</strain>
    </source>
</reference>
<accession>A0ABV4T5T1</accession>